<dbReference type="eggNOG" id="COG3905">
    <property type="taxonomic scope" value="Bacteria"/>
</dbReference>
<name>I4VYD5_9GAMM</name>
<dbReference type="EMBL" id="AJXU01000010">
    <property type="protein sequence ID" value="EIL92226.1"/>
    <property type="molecule type" value="Genomic_DNA"/>
</dbReference>
<accession>I4VYD5</accession>
<organism evidence="1 2">
    <name type="scientific">Rhodanobacter fulvus Jip2</name>
    <dbReference type="NCBI Taxonomy" id="1163408"/>
    <lineage>
        <taxon>Bacteria</taxon>
        <taxon>Pseudomonadati</taxon>
        <taxon>Pseudomonadota</taxon>
        <taxon>Gammaproteobacteria</taxon>
        <taxon>Lysobacterales</taxon>
        <taxon>Rhodanobacteraceae</taxon>
        <taxon>Rhodanobacter</taxon>
    </lineage>
</organism>
<comment type="caution">
    <text evidence="1">The sequence shown here is derived from an EMBL/GenBank/DDBJ whole genome shotgun (WGS) entry which is preliminary data.</text>
</comment>
<keyword evidence="2" id="KW-1185">Reference proteome</keyword>
<evidence type="ECO:0000313" key="1">
    <source>
        <dbReference type="EMBL" id="EIL92226.1"/>
    </source>
</evidence>
<proteinExistence type="predicted"/>
<sequence>MSVTTIRLQPEVESGLESMSDKLHRSKNWLVNQAIREFVARQELEQSRWKETLTAMESAAHGKVVSGQAVHAWLESWGTSHELSPPQADK</sequence>
<dbReference type="Proteomes" id="UP000004210">
    <property type="component" value="Unassembled WGS sequence"/>
</dbReference>
<dbReference type="GO" id="GO:0006355">
    <property type="term" value="P:regulation of DNA-templated transcription"/>
    <property type="evidence" value="ECO:0007669"/>
    <property type="project" value="InterPro"/>
</dbReference>
<dbReference type="RefSeq" id="WP_007080086.1">
    <property type="nucleotide sequence ID" value="NZ_AJXU01000010.1"/>
</dbReference>
<reference evidence="1 2" key="1">
    <citation type="journal article" date="2012" name="J. Bacteriol.">
        <title>Genome sequences for six rhodanobacter strains, isolated from soils and the terrestrial subsurface, with variable denitrification capabilities.</title>
        <authorList>
            <person name="Kostka J.E."/>
            <person name="Green S.J."/>
            <person name="Rishishwar L."/>
            <person name="Prakash O."/>
            <person name="Katz L.S."/>
            <person name="Marino-Ramirez L."/>
            <person name="Jordan I.K."/>
            <person name="Munk C."/>
            <person name="Ivanova N."/>
            <person name="Mikhailova N."/>
            <person name="Watson D.B."/>
            <person name="Brown S.D."/>
            <person name="Palumbo A.V."/>
            <person name="Brooks S.C."/>
        </authorList>
    </citation>
    <scope>NUCLEOTIDE SEQUENCE [LARGE SCALE GENOMIC DNA]</scope>
    <source>
        <strain evidence="2">Jip2T</strain>
    </source>
</reference>
<dbReference type="SUPFAM" id="SSF47598">
    <property type="entry name" value="Ribbon-helix-helix"/>
    <property type="match status" value="1"/>
</dbReference>
<dbReference type="InterPro" id="IPR010985">
    <property type="entry name" value="Ribbon_hlx_hlx"/>
</dbReference>
<dbReference type="AlphaFoldDB" id="I4VYD5"/>
<protein>
    <submittedName>
        <fullName evidence="1">Uncharacterized protein</fullName>
    </submittedName>
</protein>
<dbReference type="STRING" id="1163408.UU9_02219"/>
<dbReference type="CDD" id="cd22233">
    <property type="entry name" value="RHH_CopAso-like"/>
    <property type="match status" value="1"/>
</dbReference>
<dbReference type="OrthoDB" id="5298181at2"/>
<gene>
    <name evidence="1" type="ORF">UU9_02219</name>
</gene>
<evidence type="ECO:0000313" key="2">
    <source>
        <dbReference type="Proteomes" id="UP000004210"/>
    </source>
</evidence>